<evidence type="ECO:0000259" key="1">
    <source>
        <dbReference type="Pfam" id="PF08241"/>
    </source>
</evidence>
<organism evidence="2 3">
    <name type="scientific">Cellvibrio mixtus</name>
    <dbReference type="NCBI Taxonomy" id="39650"/>
    <lineage>
        <taxon>Bacteria</taxon>
        <taxon>Pseudomonadati</taxon>
        <taxon>Pseudomonadota</taxon>
        <taxon>Gammaproteobacteria</taxon>
        <taxon>Cellvibrionales</taxon>
        <taxon>Cellvibrionaceae</taxon>
        <taxon>Cellvibrio</taxon>
    </lineage>
</organism>
<dbReference type="RefSeq" id="WP_094984077.1">
    <property type="nucleotide sequence ID" value="NZ_NHNI01000001.1"/>
</dbReference>
<dbReference type="SUPFAM" id="SSF53335">
    <property type="entry name" value="S-adenosyl-L-methionine-dependent methyltransferases"/>
    <property type="match status" value="1"/>
</dbReference>
<evidence type="ECO:0000313" key="2">
    <source>
        <dbReference type="EMBL" id="OZY86407.1"/>
    </source>
</evidence>
<dbReference type="InterPro" id="IPR013216">
    <property type="entry name" value="Methyltransf_11"/>
</dbReference>
<dbReference type="Pfam" id="PF08241">
    <property type="entry name" value="Methyltransf_11"/>
    <property type="match status" value="1"/>
</dbReference>
<sequence length="323" mass="36854">MNFFRIIKMAQGLSSYLPGGNFFCPKDSGKTYSARYCYSVWLRHLRMAQVTNKIGQVPSVVAELGPGMSLGVGLAALLTGCEKYYAFDVVRHANVELNLKIFDELIILFTNRTRIPDENELPNVKPFLENYDFPEDILSDELMSLNFSPARLALIRDSIKNEGSAHSLIQYVAPWSEIETIKQGTVDLIISQAVLEHIDDLDHAYAAMRLWLHPSGFLSHQIDFKCHGTAKDWNGHWTYSELTWKVIRGARHYLINRSTYSDHINYLNKNGFLVKHEKKVTTPSTIQKSDLADKFKRMPDSDMNISGVFIQATPFNAHPKLRR</sequence>
<feature type="domain" description="Methyltransferase type 11" evidence="1">
    <location>
        <begin position="141"/>
        <end position="218"/>
    </location>
</feature>
<dbReference type="GO" id="GO:0008757">
    <property type="term" value="F:S-adenosylmethionine-dependent methyltransferase activity"/>
    <property type="evidence" value="ECO:0007669"/>
    <property type="project" value="InterPro"/>
</dbReference>
<name>A0A266Q934_9GAMM</name>
<dbReference type="EMBL" id="NHNI01000001">
    <property type="protein sequence ID" value="OZY86407.1"/>
    <property type="molecule type" value="Genomic_DNA"/>
</dbReference>
<dbReference type="AlphaFoldDB" id="A0A266Q934"/>
<proteinExistence type="predicted"/>
<reference evidence="3" key="1">
    <citation type="submission" date="2017-05" db="EMBL/GenBank/DDBJ databases">
        <authorList>
            <person name="Barney B.M."/>
        </authorList>
    </citation>
    <scope>NUCLEOTIDE SEQUENCE [LARGE SCALE GENOMIC DNA]</scope>
    <source>
        <strain evidence="3">PSBB022</strain>
    </source>
</reference>
<keyword evidence="3" id="KW-1185">Reference proteome</keyword>
<dbReference type="Proteomes" id="UP000216101">
    <property type="component" value="Unassembled WGS sequence"/>
</dbReference>
<dbReference type="InterPro" id="IPR029063">
    <property type="entry name" value="SAM-dependent_MTases_sf"/>
</dbReference>
<protein>
    <recommendedName>
        <fullName evidence="1">Methyltransferase type 11 domain-containing protein</fullName>
    </recommendedName>
</protein>
<dbReference type="Gene3D" id="3.40.50.150">
    <property type="entry name" value="Vaccinia Virus protein VP39"/>
    <property type="match status" value="1"/>
</dbReference>
<evidence type="ECO:0000313" key="3">
    <source>
        <dbReference type="Proteomes" id="UP000216101"/>
    </source>
</evidence>
<accession>A0A266Q934</accession>
<gene>
    <name evidence="2" type="ORF">CBP51_05100</name>
</gene>
<comment type="caution">
    <text evidence="2">The sequence shown here is derived from an EMBL/GenBank/DDBJ whole genome shotgun (WGS) entry which is preliminary data.</text>
</comment>